<feature type="transmembrane region" description="Helical" evidence="9">
    <location>
        <begin position="307"/>
        <end position="329"/>
    </location>
</feature>
<dbReference type="PANTHER" id="PTHR43337:SF1">
    <property type="entry name" value="XANTHINE_URACIL PERMEASE C887.17-RELATED"/>
    <property type="match status" value="1"/>
</dbReference>
<evidence type="ECO:0000313" key="11">
    <source>
        <dbReference type="Proteomes" id="UP000003136"/>
    </source>
</evidence>
<dbReference type="InterPro" id="IPR026033">
    <property type="entry name" value="Azg-like_bact_archaea"/>
</dbReference>
<feature type="transmembrane region" description="Helical" evidence="9">
    <location>
        <begin position="129"/>
        <end position="151"/>
    </location>
</feature>
<keyword evidence="3 8" id="KW-0813">Transport</keyword>
<accession>B7AS53</accession>
<feature type="transmembrane region" description="Helical" evidence="9">
    <location>
        <begin position="396"/>
        <end position="426"/>
    </location>
</feature>
<protein>
    <recommendedName>
        <fullName evidence="12">Xanthine/uracil/vitamin C permease</fullName>
    </recommendedName>
</protein>
<reference evidence="10 11" key="2">
    <citation type="submission" date="2008-11" db="EMBL/GenBank/DDBJ databases">
        <authorList>
            <person name="Fulton L."/>
            <person name="Clifton S."/>
            <person name="Fulton B."/>
            <person name="Xu J."/>
            <person name="Minx P."/>
            <person name="Pepin K.H."/>
            <person name="Johnson M."/>
            <person name="Bhonagiri V."/>
            <person name="Nash W.E."/>
            <person name="Mardis E.R."/>
            <person name="Wilson R.K."/>
        </authorList>
    </citation>
    <scope>NUCLEOTIDE SEQUENCE [LARGE SCALE GENOMIC DNA]</scope>
    <source>
        <strain evidence="10 11">ATCC 43243</strain>
    </source>
</reference>
<dbReference type="AlphaFoldDB" id="B7AS53"/>
<feature type="transmembrane region" description="Helical" evidence="9">
    <location>
        <begin position="94"/>
        <end position="117"/>
    </location>
</feature>
<dbReference type="InterPro" id="IPR006043">
    <property type="entry name" value="NCS2"/>
</dbReference>
<dbReference type="GO" id="GO:0005886">
    <property type="term" value="C:plasma membrane"/>
    <property type="evidence" value="ECO:0007669"/>
    <property type="project" value="UniProtKB-SubCell"/>
</dbReference>
<organism evidence="10 11">
    <name type="scientific">[Bacteroides] pectinophilus ATCC 43243</name>
    <dbReference type="NCBI Taxonomy" id="483218"/>
    <lineage>
        <taxon>Bacteria</taxon>
        <taxon>Bacillati</taxon>
        <taxon>Bacillota</taxon>
        <taxon>Clostridia</taxon>
        <taxon>Eubacteriales</taxon>
    </lineage>
</organism>
<keyword evidence="6 8" id="KW-1133">Transmembrane helix</keyword>
<dbReference type="STRING" id="483218.BACPEC_01908"/>
<gene>
    <name evidence="10" type="ORF">BACPEC_01908</name>
</gene>
<dbReference type="HOGENOM" id="CLU_024508_0_1_9"/>
<keyword evidence="11" id="KW-1185">Reference proteome</keyword>
<evidence type="ECO:0000256" key="2">
    <source>
        <dbReference type="ARBA" id="ARBA00005697"/>
    </source>
</evidence>
<evidence type="ECO:0000256" key="8">
    <source>
        <dbReference type="PIRNR" id="PIRNR005353"/>
    </source>
</evidence>
<feature type="transmembrane region" description="Helical" evidence="9">
    <location>
        <begin position="370"/>
        <end position="390"/>
    </location>
</feature>
<evidence type="ECO:0000256" key="7">
    <source>
        <dbReference type="ARBA" id="ARBA00023136"/>
    </source>
</evidence>
<dbReference type="PANTHER" id="PTHR43337">
    <property type="entry name" value="XANTHINE/URACIL PERMEASE C887.17-RELATED"/>
    <property type="match status" value="1"/>
</dbReference>
<dbReference type="GO" id="GO:0005345">
    <property type="term" value="F:purine nucleobase transmembrane transporter activity"/>
    <property type="evidence" value="ECO:0007669"/>
    <property type="project" value="TreeGrafter"/>
</dbReference>
<evidence type="ECO:0000256" key="3">
    <source>
        <dbReference type="ARBA" id="ARBA00022448"/>
    </source>
</evidence>
<evidence type="ECO:0000313" key="10">
    <source>
        <dbReference type="EMBL" id="EEC57399.1"/>
    </source>
</evidence>
<comment type="caution">
    <text evidence="10">The sequence shown here is derived from an EMBL/GenBank/DDBJ whole genome shotgun (WGS) entry which is preliminary data.</text>
</comment>
<keyword evidence="5 8" id="KW-0812">Transmembrane</keyword>
<dbReference type="eggNOG" id="COG2252">
    <property type="taxonomic scope" value="Bacteria"/>
</dbReference>
<comment type="similarity">
    <text evidence="2 8">Belongs to the nucleobase:cation symporter-2 (NCS2) (TC 2.A.40) family. Azg-like subfamily.</text>
</comment>
<evidence type="ECO:0000256" key="4">
    <source>
        <dbReference type="ARBA" id="ARBA00022475"/>
    </source>
</evidence>
<evidence type="ECO:0008006" key="12">
    <source>
        <dbReference type="Google" id="ProtNLM"/>
    </source>
</evidence>
<proteinExistence type="inferred from homology"/>
<feature type="transmembrane region" description="Helical" evidence="9">
    <location>
        <begin position="265"/>
        <end position="287"/>
    </location>
</feature>
<feature type="transmembrane region" description="Helical" evidence="9">
    <location>
        <begin position="438"/>
        <end position="455"/>
    </location>
</feature>
<reference evidence="10 11" key="1">
    <citation type="submission" date="2008-11" db="EMBL/GenBank/DDBJ databases">
        <title>Draft genome sequence of Bacteroides pectinophilus (ATCC 43243).</title>
        <authorList>
            <person name="Sudarsanam P."/>
            <person name="Ley R."/>
            <person name="Guruge J."/>
            <person name="Turnbaugh P.J."/>
            <person name="Mahowald M."/>
            <person name="Liep D."/>
            <person name="Gordon J."/>
        </authorList>
    </citation>
    <scope>NUCLEOTIDE SEQUENCE [LARGE SCALE GENOMIC DNA]</scope>
    <source>
        <strain evidence="10 11">ATCC 43243</strain>
    </source>
</reference>
<feature type="transmembrane region" description="Helical" evidence="9">
    <location>
        <begin position="20"/>
        <end position="43"/>
    </location>
</feature>
<evidence type="ECO:0000256" key="5">
    <source>
        <dbReference type="ARBA" id="ARBA00022692"/>
    </source>
</evidence>
<dbReference type="Proteomes" id="UP000003136">
    <property type="component" value="Unassembled WGS sequence"/>
</dbReference>
<keyword evidence="7 8" id="KW-0472">Membrane</keyword>
<dbReference type="InterPro" id="IPR045018">
    <property type="entry name" value="Azg-like"/>
</dbReference>
<sequence length="456" mass="48460">MFEKFFKLKENGTDVKTEVIAGLTTFMTMAYILAVNPNILSVAGMDKQALLIATALAAFVGTVLMALLANYPFALAPGLGLNAYFAYTVCGTMGYHWTIALAAVFVEGIIFIILSVTSVREAIFNAIPMTLKSAVSVGIGLFVAFIGLQDAKLIVNSDSTLVTYQTFKGETFHSVGVGAILALVGVFITAILLIKNVKGGILIGIIATWVLGMICEACGIYVPDPAAGMYSTIPSSIVSFDFTPFKETFGAVFRADFHSIKLVDFIVVMFAFLFVDMFDTIGTLIGVSSKADMLDENGKLPRIKPALLSDAIATCVGAVFGTSTTTTFVESASGVTAGGRTGLTSIVTAVLFLLSIVFSPLFLTIPSFAIAPALIIVGFYMMGAVAKINFEDMSDAIPAFLCIVAMPLAYSISEGISVGVISWTLINLVTGKAKEKKISIVMYVLTVLFILKYILL</sequence>
<comment type="subcellular location">
    <subcellularLocation>
        <location evidence="1 8">Cell membrane</location>
        <topology evidence="1 8">Multi-pass membrane protein</topology>
    </subcellularLocation>
</comment>
<feature type="transmembrane region" description="Helical" evidence="9">
    <location>
        <begin position="50"/>
        <end position="74"/>
    </location>
</feature>
<feature type="transmembrane region" description="Helical" evidence="9">
    <location>
        <begin position="341"/>
        <end position="363"/>
    </location>
</feature>
<feature type="transmembrane region" description="Helical" evidence="9">
    <location>
        <begin position="171"/>
        <end position="194"/>
    </location>
</feature>
<evidence type="ECO:0000256" key="9">
    <source>
        <dbReference type="SAM" id="Phobius"/>
    </source>
</evidence>
<feature type="transmembrane region" description="Helical" evidence="9">
    <location>
        <begin position="201"/>
        <end position="222"/>
    </location>
</feature>
<dbReference type="EMBL" id="ABVQ01000036">
    <property type="protein sequence ID" value="EEC57399.1"/>
    <property type="molecule type" value="Genomic_DNA"/>
</dbReference>
<dbReference type="Pfam" id="PF00860">
    <property type="entry name" value="Xan_ur_permease"/>
    <property type="match status" value="1"/>
</dbReference>
<dbReference type="PIRSF" id="PIRSF005353">
    <property type="entry name" value="PbuG"/>
    <property type="match status" value="1"/>
</dbReference>
<name>B7AS53_9FIRM</name>
<keyword evidence="4 8" id="KW-1003">Cell membrane</keyword>
<evidence type="ECO:0000256" key="1">
    <source>
        <dbReference type="ARBA" id="ARBA00004651"/>
    </source>
</evidence>
<evidence type="ECO:0000256" key="6">
    <source>
        <dbReference type="ARBA" id="ARBA00022989"/>
    </source>
</evidence>